<dbReference type="Gene3D" id="3.40.50.300">
    <property type="entry name" value="P-loop containing nucleotide triphosphate hydrolases"/>
    <property type="match status" value="1"/>
</dbReference>
<dbReference type="GO" id="GO:0003723">
    <property type="term" value="F:RNA binding"/>
    <property type="evidence" value="ECO:0007669"/>
    <property type="project" value="TreeGrafter"/>
</dbReference>
<protein>
    <recommendedName>
        <fullName evidence="2">ATPase AAA-type core domain-containing protein</fullName>
    </recommendedName>
</protein>
<dbReference type="GO" id="GO:0005524">
    <property type="term" value="F:ATP binding"/>
    <property type="evidence" value="ECO:0007669"/>
    <property type="project" value="InterPro"/>
</dbReference>
<dbReference type="SUPFAM" id="SSF52540">
    <property type="entry name" value="P-loop containing nucleoside triphosphate hydrolases"/>
    <property type="match status" value="1"/>
</dbReference>
<evidence type="ECO:0000313" key="3">
    <source>
        <dbReference type="EMBL" id="CAF9918474.1"/>
    </source>
</evidence>
<evidence type="ECO:0000313" key="4">
    <source>
        <dbReference type="Proteomes" id="UP000664169"/>
    </source>
</evidence>
<dbReference type="InterPro" id="IPR050168">
    <property type="entry name" value="AAA_ATPase_domain"/>
</dbReference>
<proteinExistence type="predicted"/>
<dbReference type="EMBL" id="CAJPDQ010000013">
    <property type="protein sequence ID" value="CAF9918474.1"/>
    <property type="molecule type" value="Genomic_DNA"/>
</dbReference>
<feature type="region of interest" description="Disordered" evidence="1">
    <location>
        <begin position="479"/>
        <end position="499"/>
    </location>
</feature>
<evidence type="ECO:0000259" key="2">
    <source>
        <dbReference type="Pfam" id="PF00004"/>
    </source>
</evidence>
<dbReference type="OrthoDB" id="2115716at2759"/>
<feature type="compositionally biased region" description="Acidic residues" evidence="1">
    <location>
        <begin position="484"/>
        <end position="496"/>
    </location>
</feature>
<dbReference type="GO" id="GO:0042254">
    <property type="term" value="P:ribosome biogenesis"/>
    <property type="evidence" value="ECO:0007669"/>
    <property type="project" value="TreeGrafter"/>
</dbReference>
<dbReference type="CDD" id="cd19481">
    <property type="entry name" value="RecA-like_protease"/>
    <property type="match status" value="1"/>
</dbReference>
<evidence type="ECO:0000256" key="1">
    <source>
        <dbReference type="SAM" id="MobiDB-lite"/>
    </source>
</evidence>
<reference evidence="3" key="1">
    <citation type="submission" date="2021-03" db="EMBL/GenBank/DDBJ databases">
        <authorList>
            <person name="Tagirdzhanova G."/>
        </authorList>
    </citation>
    <scope>NUCLEOTIDE SEQUENCE</scope>
</reference>
<dbReference type="Pfam" id="PF00004">
    <property type="entry name" value="AAA"/>
    <property type="match status" value="1"/>
</dbReference>
<dbReference type="Proteomes" id="UP000664169">
    <property type="component" value="Unassembled WGS sequence"/>
</dbReference>
<keyword evidence="4" id="KW-1185">Reference proteome</keyword>
<dbReference type="PANTHER" id="PTHR23077">
    <property type="entry name" value="AAA-FAMILY ATPASE"/>
    <property type="match status" value="1"/>
</dbReference>
<organism evidence="3 4">
    <name type="scientific">Gomphillus americanus</name>
    <dbReference type="NCBI Taxonomy" id="1940652"/>
    <lineage>
        <taxon>Eukaryota</taxon>
        <taxon>Fungi</taxon>
        <taxon>Dikarya</taxon>
        <taxon>Ascomycota</taxon>
        <taxon>Pezizomycotina</taxon>
        <taxon>Lecanoromycetes</taxon>
        <taxon>OSLEUM clade</taxon>
        <taxon>Ostropomycetidae</taxon>
        <taxon>Ostropales</taxon>
        <taxon>Graphidaceae</taxon>
        <taxon>Gomphilloideae</taxon>
        <taxon>Gomphillus</taxon>
    </lineage>
</organism>
<dbReference type="GO" id="GO:1990275">
    <property type="term" value="F:preribosome binding"/>
    <property type="evidence" value="ECO:0007669"/>
    <property type="project" value="TreeGrafter"/>
</dbReference>
<accession>A0A8H3ILX3</accession>
<dbReference type="GO" id="GO:0016887">
    <property type="term" value="F:ATP hydrolysis activity"/>
    <property type="evidence" value="ECO:0007669"/>
    <property type="project" value="InterPro"/>
</dbReference>
<feature type="domain" description="ATPase AAA-type core" evidence="2">
    <location>
        <begin position="295"/>
        <end position="417"/>
    </location>
</feature>
<dbReference type="PANTHER" id="PTHR23077:SF132">
    <property type="entry name" value="ATP-DEPENDENT ZN PROTEASE"/>
    <property type="match status" value="1"/>
</dbReference>
<dbReference type="InterPro" id="IPR027417">
    <property type="entry name" value="P-loop_NTPase"/>
</dbReference>
<comment type="caution">
    <text evidence="3">The sequence shown here is derived from an EMBL/GenBank/DDBJ whole genome shotgun (WGS) entry which is preliminary data.</text>
</comment>
<dbReference type="InterPro" id="IPR003959">
    <property type="entry name" value="ATPase_AAA_core"/>
</dbReference>
<sequence>MTRGTSIHYAPLAAAETAHRQGVHVKPTVTQTFNSAIYIDPSFRKPASDLDNEEHDDRIGQTFENLDAGKPDQIADAFTHHSSGLRTNTDIVIAEKLRTNYKHLALTIVPTITVNLLAYAAAGHAEAILQEDENSALGLTHSWHQYIPTGRRLDNSPGLISEQLIFGKFLYRWKPAGGQEIEDFIVYIVNGRDGGSNYPAVVNHYILSEPSKKHVLDELLLSSGMWLQELRGEIWMFDQGYWQKSAELWNSVKNASWDDVILDEDMKQNIRADIEGFFSARESYTKLKVPWKRGIIFYGPPGNGKTISIKAMMSTLYNQKPTSIPTLYVRSLKSIFGPERSIDSIFTHARREAPCYLVFEDLDSLVTDQVRSYFLNEVDGLKSNDGILMLGSTNHLDRLDPGIAKRPSRFDRKYLFSNPDTNQREAYCHFWQKKLEDNPDVDFPDRLCAPIAAITHGFSFAYMQEAFVASLLAIARQQKSEGGGDGDDDDDDDEHDPLDQYILWKQIKKQVQTLREGLEEEVEQQHKAKQPQAVVHR</sequence>
<name>A0A8H3ILX3_9LECA</name>
<dbReference type="FunFam" id="3.40.50.300:FF:002838">
    <property type="entry name" value="Uncharacterized ATPase YjoB"/>
    <property type="match status" value="1"/>
</dbReference>
<dbReference type="GO" id="GO:0005634">
    <property type="term" value="C:nucleus"/>
    <property type="evidence" value="ECO:0007669"/>
    <property type="project" value="TreeGrafter"/>
</dbReference>
<dbReference type="AlphaFoldDB" id="A0A8H3ILX3"/>
<gene>
    <name evidence="3" type="ORF">GOMPHAMPRED_001528</name>
</gene>